<evidence type="ECO:0000313" key="10">
    <source>
        <dbReference type="Proteomes" id="UP000184036"/>
    </source>
</evidence>
<evidence type="ECO:0000313" key="9">
    <source>
        <dbReference type="EMBL" id="SHG32694.1"/>
    </source>
</evidence>
<gene>
    <name evidence="9" type="ORF">SAMN05444396_108113</name>
</gene>
<dbReference type="PANTHER" id="PTHR30047">
    <property type="entry name" value="HIGH-AFFINITY CHOLINE TRANSPORT PROTEIN-RELATED"/>
    <property type="match status" value="1"/>
</dbReference>
<dbReference type="Proteomes" id="UP000184036">
    <property type="component" value="Unassembled WGS sequence"/>
</dbReference>
<proteinExistence type="inferred from homology"/>
<feature type="transmembrane region" description="Helical" evidence="8">
    <location>
        <begin position="20"/>
        <end position="39"/>
    </location>
</feature>
<feature type="transmembrane region" description="Helical" evidence="8">
    <location>
        <begin position="140"/>
        <end position="164"/>
    </location>
</feature>
<organism evidence="9 10">
    <name type="scientific">Flavobacterium segetis</name>
    <dbReference type="NCBI Taxonomy" id="271157"/>
    <lineage>
        <taxon>Bacteria</taxon>
        <taxon>Pseudomonadati</taxon>
        <taxon>Bacteroidota</taxon>
        <taxon>Flavobacteriia</taxon>
        <taxon>Flavobacteriales</taxon>
        <taxon>Flavobacteriaceae</taxon>
        <taxon>Flavobacterium</taxon>
    </lineage>
</organism>
<keyword evidence="6 8" id="KW-1133">Transmembrane helix</keyword>
<dbReference type="OrthoDB" id="9775735at2"/>
<keyword evidence="4" id="KW-1003">Cell membrane</keyword>
<feature type="transmembrane region" description="Helical" evidence="8">
    <location>
        <begin position="397"/>
        <end position="425"/>
    </location>
</feature>
<dbReference type="PANTHER" id="PTHR30047:SF7">
    <property type="entry name" value="HIGH-AFFINITY CHOLINE TRANSPORT PROTEIN"/>
    <property type="match status" value="1"/>
</dbReference>
<feature type="transmembrane region" description="Helical" evidence="8">
    <location>
        <begin position="226"/>
        <end position="246"/>
    </location>
</feature>
<evidence type="ECO:0000256" key="1">
    <source>
        <dbReference type="ARBA" id="ARBA00004651"/>
    </source>
</evidence>
<accession>A0A1M5IWK7</accession>
<keyword evidence="3" id="KW-0813">Transport</keyword>
<feature type="transmembrane region" description="Helical" evidence="8">
    <location>
        <begin position="466"/>
        <end position="486"/>
    </location>
</feature>
<name>A0A1M5IWK7_9FLAO</name>
<dbReference type="AlphaFoldDB" id="A0A1M5IWK7"/>
<sequence length="502" mass="56504">MKNKILIKKLYGHLIPSSLLFYGALFGLFFFLTGLFAPTFLTDALNKVNKILLSIFSTYYLWVGLISVLAAIIILFLPMRKQRLGNEKPAFSYFSWVALLYSTGMGSGLLLRAVQEPIYYLNNPPVATLNNKVTALQYTFFHWGFTPWAMYSLFGLIVAYNLYVKKIPNLLDAIVPYAKSKIVKYVATLFIVLITITGVIASLGLGTAQVVNGIYYTFKIDYGIKFLLIMVVIIGVVSTYSALTGVNKVIKFLANFDFTFSFILMLFIGFFLNFSNFFHQTATAFYNYIIHFVEMSLSLGSYKTAPSFTQDWTVFYWVFWLAWVPFTGIFIARISKGRTIKEFIITTIFIPTIATIIWFSIFANSAFELINLGDKTQFDNVFTSLFVFLEHFPLHTITFFVAGLLVLISIINSVDSAIFVLGMFSDNGNENPCKKHKVGWGFIITATALGLTALGTSELLNGISNLLIIMALPFSFLYGSIIFTFLKNLIANKGSIITIEEN</sequence>
<dbReference type="InterPro" id="IPR000060">
    <property type="entry name" value="BCCT_transptr"/>
</dbReference>
<evidence type="ECO:0000256" key="4">
    <source>
        <dbReference type="ARBA" id="ARBA00022475"/>
    </source>
</evidence>
<evidence type="ECO:0000256" key="3">
    <source>
        <dbReference type="ARBA" id="ARBA00022448"/>
    </source>
</evidence>
<dbReference type="EMBL" id="FQWE01000008">
    <property type="protein sequence ID" value="SHG32694.1"/>
    <property type="molecule type" value="Genomic_DNA"/>
</dbReference>
<feature type="transmembrane region" description="Helical" evidence="8">
    <location>
        <begin position="437"/>
        <end position="454"/>
    </location>
</feature>
<reference evidence="10" key="1">
    <citation type="submission" date="2016-11" db="EMBL/GenBank/DDBJ databases">
        <authorList>
            <person name="Varghese N."/>
            <person name="Submissions S."/>
        </authorList>
    </citation>
    <scope>NUCLEOTIDE SEQUENCE [LARGE SCALE GENOMIC DNA]</scope>
    <source>
        <strain evidence="10">DSM 19741</strain>
    </source>
</reference>
<evidence type="ECO:0000256" key="2">
    <source>
        <dbReference type="ARBA" id="ARBA00005658"/>
    </source>
</evidence>
<keyword evidence="5 8" id="KW-0812">Transmembrane</keyword>
<protein>
    <submittedName>
        <fullName evidence="9">Glycine betaine transporter</fullName>
    </submittedName>
</protein>
<comment type="similarity">
    <text evidence="2">Belongs to the BCCT transporter (TC 2.A.15) family.</text>
</comment>
<evidence type="ECO:0000256" key="5">
    <source>
        <dbReference type="ARBA" id="ARBA00022692"/>
    </source>
</evidence>
<feature type="transmembrane region" description="Helical" evidence="8">
    <location>
        <begin position="59"/>
        <end position="78"/>
    </location>
</feature>
<evidence type="ECO:0000256" key="8">
    <source>
        <dbReference type="SAM" id="Phobius"/>
    </source>
</evidence>
<dbReference type="GO" id="GO:0022857">
    <property type="term" value="F:transmembrane transporter activity"/>
    <property type="evidence" value="ECO:0007669"/>
    <property type="project" value="InterPro"/>
</dbReference>
<keyword evidence="10" id="KW-1185">Reference proteome</keyword>
<comment type="subcellular location">
    <subcellularLocation>
        <location evidence="1">Cell membrane</location>
        <topology evidence="1">Multi-pass membrane protein</topology>
    </subcellularLocation>
</comment>
<dbReference type="RefSeq" id="WP_072992755.1">
    <property type="nucleotide sequence ID" value="NZ_FQWE01000008.1"/>
</dbReference>
<feature type="transmembrane region" description="Helical" evidence="8">
    <location>
        <begin position="314"/>
        <end position="331"/>
    </location>
</feature>
<evidence type="ECO:0000256" key="7">
    <source>
        <dbReference type="ARBA" id="ARBA00023136"/>
    </source>
</evidence>
<feature type="transmembrane region" description="Helical" evidence="8">
    <location>
        <begin position="185"/>
        <end position="206"/>
    </location>
</feature>
<dbReference type="GO" id="GO:0005886">
    <property type="term" value="C:plasma membrane"/>
    <property type="evidence" value="ECO:0007669"/>
    <property type="project" value="UniProtKB-SubCell"/>
</dbReference>
<feature type="transmembrane region" description="Helical" evidence="8">
    <location>
        <begin position="90"/>
        <end position="111"/>
    </location>
</feature>
<dbReference type="Pfam" id="PF02028">
    <property type="entry name" value="BCCT"/>
    <property type="match status" value="1"/>
</dbReference>
<feature type="transmembrane region" description="Helical" evidence="8">
    <location>
        <begin position="343"/>
        <end position="363"/>
    </location>
</feature>
<evidence type="ECO:0000256" key="6">
    <source>
        <dbReference type="ARBA" id="ARBA00022989"/>
    </source>
</evidence>
<feature type="transmembrane region" description="Helical" evidence="8">
    <location>
        <begin position="258"/>
        <end position="278"/>
    </location>
</feature>
<dbReference type="STRING" id="271157.SAMN05444396_108113"/>
<keyword evidence="7 8" id="KW-0472">Membrane</keyword>